<accession>A0ABQ1PUI6</accession>
<keyword evidence="2" id="KW-1185">Reference proteome</keyword>
<sequence>MKQLVVTLKNGIHVYMYFEHEKEAKAIRDKILKCKSEFCEMIDTATVRVKEVVLIEIMDVEMEENKDELNN</sequence>
<dbReference type="Proteomes" id="UP000630615">
    <property type="component" value="Unassembled WGS sequence"/>
</dbReference>
<dbReference type="EMBL" id="BMKI01000016">
    <property type="protein sequence ID" value="GGD03757.1"/>
    <property type="molecule type" value="Genomic_DNA"/>
</dbReference>
<comment type="caution">
    <text evidence="1">The sequence shown here is derived from an EMBL/GenBank/DDBJ whole genome shotgun (WGS) entry which is preliminary data.</text>
</comment>
<proteinExistence type="predicted"/>
<organism evidence="1 2">
    <name type="scientific">Enterococcus wangshanyuanii</name>
    <dbReference type="NCBI Taxonomy" id="2005703"/>
    <lineage>
        <taxon>Bacteria</taxon>
        <taxon>Bacillati</taxon>
        <taxon>Bacillota</taxon>
        <taxon>Bacilli</taxon>
        <taxon>Lactobacillales</taxon>
        <taxon>Enterococcaceae</taxon>
        <taxon>Enterococcus</taxon>
    </lineage>
</organism>
<protein>
    <submittedName>
        <fullName evidence="1">Uncharacterized protein</fullName>
    </submittedName>
</protein>
<evidence type="ECO:0000313" key="2">
    <source>
        <dbReference type="Proteomes" id="UP000630615"/>
    </source>
</evidence>
<name>A0ABQ1PUI6_9ENTE</name>
<gene>
    <name evidence="1" type="ORF">GCM10011573_36550</name>
</gene>
<reference evidence="2" key="1">
    <citation type="journal article" date="2019" name="Int. J. Syst. Evol. Microbiol.">
        <title>The Global Catalogue of Microorganisms (GCM) 10K type strain sequencing project: providing services to taxonomists for standard genome sequencing and annotation.</title>
        <authorList>
            <consortium name="The Broad Institute Genomics Platform"/>
            <consortium name="The Broad Institute Genome Sequencing Center for Infectious Disease"/>
            <person name="Wu L."/>
            <person name="Ma J."/>
        </authorList>
    </citation>
    <scope>NUCLEOTIDE SEQUENCE [LARGE SCALE GENOMIC DNA]</scope>
    <source>
        <strain evidence="2">CGMCC 1.15942</strain>
    </source>
</reference>
<evidence type="ECO:0000313" key="1">
    <source>
        <dbReference type="EMBL" id="GGD03757.1"/>
    </source>
</evidence>
<dbReference type="RefSeq" id="WP_088270936.1">
    <property type="nucleotide sequence ID" value="NZ_BMKI01000016.1"/>
</dbReference>